<feature type="region of interest" description="Disordered" evidence="1">
    <location>
        <begin position="1"/>
        <end position="27"/>
    </location>
</feature>
<reference evidence="2" key="1">
    <citation type="submission" date="2020-09" db="EMBL/GenBank/DDBJ databases">
        <title>Streptomyces canutascabiei sp. nov., which causes potato common scab and is distributed across the world.</title>
        <authorList>
            <person name="Nguyen H.P."/>
            <person name="Weisberg A.J."/>
            <person name="Chang J.H."/>
            <person name="Clarke C.R."/>
        </authorList>
    </citation>
    <scope>NUCLEOTIDE SEQUENCE</scope>
    <source>
        <strain evidence="2">ID-01-6.2a</strain>
    </source>
</reference>
<organism evidence="2 3">
    <name type="scientific">Streptomyces caniscabiei</name>
    <dbReference type="NCBI Taxonomy" id="2746961"/>
    <lineage>
        <taxon>Bacteria</taxon>
        <taxon>Bacillati</taxon>
        <taxon>Actinomycetota</taxon>
        <taxon>Actinomycetes</taxon>
        <taxon>Kitasatosporales</taxon>
        <taxon>Streptomycetaceae</taxon>
        <taxon>Streptomyces</taxon>
    </lineage>
</organism>
<gene>
    <name evidence="2" type="ORF">IHE70_02290</name>
</gene>
<comment type="caution">
    <text evidence="2">The sequence shown here is derived from an EMBL/GenBank/DDBJ whole genome shotgun (WGS) entry which is preliminary data.</text>
</comment>
<evidence type="ECO:0000313" key="3">
    <source>
        <dbReference type="Proteomes" id="UP000661025"/>
    </source>
</evidence>
<dbReference type="Proteomes" id="UP000661025">
    <property type="component" value="Unassembled WGS sequence"/>
</dbReference>
<accession>A0A927L1G2</accession>
<evidence type="ECO:0000313" key="2">
    <source>
        <dbReference type="EMBL" id="MBD9722094.1"/>
    </source>
</evidence>
<dbReference type="EMBL" id="JACYXT010000001">
    <property type="protein sequence ID" value="MBD9722094.1"/>
    <property type="molecule type" value="Genomic_DNA"/>
</dbReference>
<dbReference type="RefSeq" id="WP_192359335.1">
    <property type="nucleotide sequence ID" value="NZ_CP119182.1"/>
</dbReference>
<name>A0A927L1G2_9ACTN</name>
<evidence type="ECO:0008006" key="4">
    <source>
        <dbReference type="Google" id="ProtNLM"/>
    </source>
</evidence>
<dbReference type="AlphaFoldDB" id="A0A927L1G2"/>
<dbReference type="GeneID" id="79929087"/>
<sequence>MPSQQPEPPDDRLTRLRGPRPPQPYTTRKITALTANPACARRAVLDAAGVDKALLAQQVGYEPRFGQSPFALAREQEFHSLVKWGGYAELIRLLREELSVPVAEAHVEDLNDVGGNSSLPVRERETRRLIAHVASGQDVRLILDRPVLTLEVAGRTAYLEPDALTHRVDGRFYVVLIRSFAAIDGQANPTAVAQAAKQAAVYVLALRRAFDAAGLPAEQLAHDFLLVCPKDFSNRPYGRLIDLRQELDALQFQLTRLRRAEDLAAQLPESATLDPDRSVAELSSSIEALDASYTPACLSFCEMARYCRDEADGCASPARLGSAVRNDLPGIDSTRTALDYLDGIAAPGEAVTEATDLLRAAARLRRLRRGAA</sequence>
<evidence type="ECO:0000256" key="1">
    <source>
        <dbReference type="SAM" id="MobiDB-lite"/>
    </source>
</evidence>
<protein>
    <recommendedName>
        <fullName evidence="4">Secreted protein</fullName>
    </recommendedName>
</protein>
<proteinExistence type="predicted"/>